<evidence type="ECO:0000256" key="2">
    <source>
        <dbReference type="ARBA" id="ARBA00022840"/>
    </source>
</evidence>
<evidence type="ECO:0000256" key="4">
    <source>
        <dbReference type="SAM" id="Coils"/>
    </source>
</evidence>
<dbReference type="Gene3D" id="1.10.8.60">
    <property type="match status" value="1"/>
</dbReference>
<reference evidence="7 8" key="1">
    <citation type="submission" date="2019-03" db="EMBL/GenBank/DDBJ databases">
        <title>Genomic Encyclopedia of Archaeal and Bacterial Type Strains, Phase II (KMG-II): from individual species to whole genera.</title>
        <authorList>
            <person name="Goeker M."/>
        </authorList>
    </citation>
    <scope>NUCLEOTIDE SEQUENCE [LARGE SCALE GENOMIC DNA]</scope>
    <source>
        <strain evidence="7 8">ATCC 25309</strain>
    </source>
</reference>
<dbReference type="InterPro" id="IPR003959">
    <property type="entry name" value="ATPase_AAA_core"/>
</dbReference>
<accession>A0A4R7RY26</accession>
<dbReference type="CDD" id="cd19499">
    <property type="entry name" value="RecA-like_ClpB_Hsp104-like"/>
    <property type="match status" value="1"/>
</dbReference>
<keyword evidence="1" id="KW-0547">Nucleotide-binding</keyword>
<evidence type="ECO:0000313" key="8">
    <source>
        <dbReference type="Proteomes" id="UP000295662"/>
    </source>
</evidence>
<gene>
    <name evidence="7" type="ORF">EI77_01952</name>
</gene>
<dbReference type="GO" id="GO:0005524">
    <property type="term" value="F:ATP binding"/>
    <property type="evidence" value="ECO:0007669"/>
    <property type="project" value="UniProtKB-KW"/>
</dbReference>
<dbReference type="OrthoDB" id="1488635at2"/>
<dbReference type="PANTHER" id="PTHR11638">
    <property type="entry name" value="ATP-DEPENDENT CLP PROTEASE"/>
    <property type="match status" value="1"/>
</dbReference>
<sequence length="1059" mass="118903">MNLRLSIPVYADHHREEGEKARFRVRPLFMPSWTRDETDVREDRALQRLASAITKNLAEEKTSPDHRELLPWTFSPPATGQNIRLRIELRRQSFEGNFYVAVFEGAGCRQAVLPRGGGLSFECTPGTHLEDELKRVLTEHLRKLEKENEADFDPKEWLSGSQPHLTHVSVVLPGRQALPAAPSRKLSLGDDTPMDGGKELRKVGRCLDALYPNDLHHALLRENEVGELLSWFTQRKATTPMVLLVGRSKAGKTALIHECVRRRMEKAESTKRGLFWHVSPQRVISGMSYIGQWEQRWTAMLAEMRQERHILVLDDLPGLFEAGKTAGSDLSLGQVLKARQEHEPVAILAESTPEAWGRLRETDRAFASMFQVIHVREMDDDSTLRILIRSLQMLETRSRLKLAPEILPLIMRLQTRFGRARAFPGKGVEMLTALAGSFADQFPDEGTLKLETVGAGQVLDWFASRHGIRLTMIDNSQSMTPSGLQEFFSSRIMGQTAAVSAMTETVLMARAEVNDARRPLGSLLFLGPTGVGKTECAKALAEFVFGSEEKMLRFDLNEYSGGDAALRLIGSPGHSGLLTSRVRRQPFSLLLFDEVEKAHPDVFDLLLQVLGEGRLTDAQGQTVDFCNCLIILTSNIGAQKTRHRLGFDDRAAEEKEVYREAAEKFFRPEFFNRLDRIVPFHELRRQDIQHLAGTLSSRALARQGLRDRRVEVLLDADSTGFLAQRGYDPEYGARALRRAIETHLVEPLAAHLMTWKTSRAVRVQTTLQNGALHFTCEVHRQVAQTLRLPVRLSHDELLDRVDEAHQGLDQVNARLDDWKLNDSEDGISALRAWYYRLRDESNALRQQLHQTEASLEAMEKARKKASASRGTKPFIETLDDYLCVMPEAGIENLLHDLLGSDMSARQVAARLDLAQPMARSTAMALRLLWRVNRLLMLTADEGPSPQAWTLVSSAKLSLPGWRKDAFVDALNPDGTHLILEGHGLQKLAAAFTGVHASFEESLVLTSYSCQELPSGTGEISHIRQGRRLLDLRTGLCMETDDSLPLEMALALACTEPLSF</sequence>
<dbReference type="Pfam" id="PF10431">
    <property type="entry name" value="ClpB_D2-small"/>
    <property type="match status" value="1"/>
</dbReference>
<dbReference type="SMART" id="SM01086">
    <property type="entry name" value="ClpB_D2-small"/>
    <property type="match status" value="1"/>
</dbReference>
<feature type="coiled-coil region" evidence="4">
    <location>
        <begin position="841"/>
        <end position="868"/>
    </location>
</feature>
<evidence type="ECO:0000313" key="7">
    <source>
        <dbReference type="EMBL" id="TDU70834.1"/>
    </source>
</evidence>
<name>A0A4R7RY26_9BACT</name>
<dbReference type="InterPro" id="IPR050130">
    <property type="entry name" value="ClpA_ClpB"/>
</dbReference>
<proteinExistence type="predicted"/>
<keyword evidence="8" id="KW-1185">Reference proteome</keyword>
<protein>
    <submittedName>
        <fullName evidence="7">ATP-dependent Clp protease ATP-binding subunit ClpA</fullName>
    </submittedName>
</protein>
<dbReference type="GO" id="GO:0005737">
    <property type="term" value="C:cytoplasm"/>
    <property type="evidence" value="ECO:0007669"/>
    <property type="project" value="TreeGrafter"/>
</dbReference>
<dbReference type="EMBL" id="SOCA01000003">
    <property type="protein sequence ID" value="TDU70834.1"/>
    <property type="molecule type" value="Genomic_DNA"/>
</dbReference>
<dbReference type="RefSeq" id="WP_133795043.1">
    <property type="nucleotide sequence ID" value="NZ_SOCA01000003.1"/>
</dbReference>
<dbReference type="Gene3D" id="3.40.50.300">
    <property type="entry name" value="P-loop containing nucleotide triphosphate hydrolases"/>
    <property type="match status" value="2"/>
</dbReference>
<dbReference type="InterPro" id="IPR027417">
    <property type="entry name" value="P-loop_NTPase"/>
</dbReference>
<dbReference type="PRINTS" id="PR00300">
    <property type="entry name" value="CLPPROTEASEA"/>
</dbReference>
<dbReference type="InterPro" id="IPR019489">
    <property type="entry name" value="Clp_ATPase_C"/>
</dbReference>
<evidence type="ECO:0000256" key="3">
    <source>
        <dbReference type="ARBA" id="ARBA00023186"/>
    </source>
</evidence>
<dbReference type="GO" id="GO:0008233">
    <property type="term" value="F:peptidase activity"/>
    <property type="evidence" value="ECO:0007669"/>
    <property type="project" value="UniProtKB-KW"/>
</dbReference>
<keyword evidence="2 7" id="KW-0067">ATP-binding</keyword>
<dbReference type="InterPro" id="IPR001270">
    <property type="entry name" value="ClpA/B"/>
</dbReference>
<dbReference type="PANTHER" id="PTHR11638:SF18">
    <property type="entry name" value="HEAT SHOCK PROTEIN 104"/>
    <property type="match status" value="1"/>
</dbReference>
<keyword evidence="7" id="KW-0645">Protease</keyword>
<feature type="domain" description="AAA+ ATPase" evidence="5">
    <location>
        <begin position="519"/>
        <end position="663"/>
    </location>
</feature>
<dbReference type="AlphaFoldDB" id="A0A4R7RY26"/>
<evidence type="ECO:0000259" key="6">
    <source>
        <dbReference type="SMART" id="SM01086"/>
    </source>
</evidence>
<dbReference type="GO" id="GO:0034605">
    <property type="term" value="P:cellular response to heat"/>
    <property type="evidence" value="ECO:0007669"/>
    <property type="project" value="TreeGrafter"/>
</dbReference>
<organism evidence="7 8">
    <name type="scientific">Prosthecobacter fusiformis</name>
    <dbReference type="NCBI Taxonomy" id="48464"/>
    <lineage>
        <taxon>Bacteria</taxon>
        <taxon>Pseudomonadati</taxon>
        <taxon>Verrucomicrobiota</taxon>
        <taxon>Verrucomicrobiia</taxon>
        <taxon>Verrucomicrobiales</taxon>
        <taxon>Verrucomicrobiaceae</taxon>
        <taxon>Prosthecobacter</taxon>
    </lineage>
</organism>
<keyword evidence="3" id="KW-0143">Chaperone</keyword>
<comment type="caution">
    <text evidence="7">The sequence shown here is derived from an EMBL/GenBank/DDBJ whole genome shotgun (WGS) entry which is preliminary data.</text>
</comment>
<keyword evidence="4" id="KW-0175">Coiled coil</keyword>
<dbReference type="SUPFAM" id="SSF52540">
    <property type="entry name" value="P-loop containing nucleoside triphosphate hydrolases"/>
    <property type="match status" value="2"/>
</dbReference>
<dbReference type="SMART" id="SM00382">
    <property type="entry name" value="AAA"/>
    <property type="match status" value="2"/>
</dbReference>
<dbReference type="Proteomes" id="UP000295662">
    <property type="component" value="Unassembled WGS sequence"/>
</dbReference>
<dbReference type="Pfam" id="PF07724">
    <property type="entry name" value="AAA_2"/>
    <property type="match status" value="1"/>
</dbReference>
<keyword evidence="7" id="KW-0378">Hydrolase</keyword>
<feature type="domain" description="Clp ATPase C-terminal" evidence="6">
    <location>
        <begin position="683"/>
        <end position="774"/>
    </location>
</feature>
<dbReference type="GO" id="GO:0006508">
    <property type="term" value="P:proteolysis"/>
    <property type="evidence" value="ECO:0007669"/>
    <property type="project" value="UniProtKB-KW"/>
</dbReference>
<feature type="domain" description="AAA+ ATPase" evidence="5">
    <location>
        <begin position="238"/>
        <end position="379"/>
    </location>
</feature>
<dbReference type="GO" id="GO:0016887">
    <property type="term" value="F:ATP hydrolysis activity"/>
    <property type="evidence" value="ECO:0007669"/>
    <property type="project" value="InterPro"/>
</dbReference>
<evidence type="ECO:0000256" key="1">
    <source>
        <dbReference type="ARBA" id="ARBA00022741"/>
    </source>
</evidence>
<dbReference type="InterPro" id="IPR003593">
    <property type="entry name" value="AAA+_ATPase"/>
</dbReference>
<evidence type="ECO:0000259" key="5">
    <source>
        <dbReference type="SMART" id="SM00382"/>
    </source>
</evidence>